<evidence type="ECO:0000313" key="2">
    <source>
        <dbReference type="EMBL" id="EDL76572.1"/>
    </source>
</evidence>
<dbReference type="EMBL" id="CH474027">
    <property type="protein sequence ID" value="EDL76572.1"/>
    <property type="molecule type" value="Genomic_DNA"/>
</dbReference>
<dbReference type="RGD" id="61826">
    <property type="gene designation" value="Chkb"/>
</dbReference>
<feature type="region of interest" description="Disordered" evidence="1">
    <location>
        <begin position="42"/>
        <end position="68"/>
    </location>
</feature>
<keyword evidence="2" id="KW-0418">Kinase</keyword>
<dbReference type="AlphaFoldDB" id="A6K7M8"/>
<gene>
    <name evidence="2 4" type="primary">Chkb</name>
    <name evidence="2" type="ORF">rCG_59234</name>
</gene>
<protein>
    <submittedName>
        <fullName evidence="2">Choline kinase beta, isoform CRA_b</fullName>
    </submittedName>
</protein>
<dbReference type="GO" id="GO:0016301">
    <property type="term" value="F:kinase activity"/>
    <property type="evidence" value="ECO:0007669"/>
    <property type="project" value="UniProtKB-KW"/>
</dbReference>
<evidence type="ECO:0000313" key="3">
    <source>
        <dbReference type="Proteomes" id="UP000234681"/>
    </source>
</evidence>
<accession>A6K7M8</accession>
<organism evidence="2 3">
    <name type="scientific">Rattus norvegicus</name>
    <name type="common">Rat</name>
    <dbReference type="NCBI Taxonomy" id="10116"/>
    <lineage>
        <taxon>Eukaryota</taxon>
        <taxon>Metazoa</taxon>
        <taxon>Chordata</taxon>
        <taxon>Craniata</taxon>
        <taxon>Vertebrata</taxon>
        <taxon>Euteleostomi</taxon>
        <taxon>Mammalia</taxon>
        <taxon>Eutheria</taxon>
        <taxon>Euarchontoglires</taxon>
        <taxon>Glires</taxon>
        <taxon>Rodentia</taxon>
        <taxon>Myomorpha</taxon>
        <taxon>Muroidea</taxon>
        <taxon>Muridae</taxon>
        <taxon>Murinae</taxon>
        <taxon>Rattus</taxon>
    </lineage>
</organism>
<reference evidence="3" key="1">
    <citation type="submission" date="2005-09" db="EMBL/GenBank/DDBJ databases">
        <authorList>
            <person name="Mural R.J."/>
            <person name="Li P.W."/>
            <person name="Adams M.D."/>
            <person name="Amanatides P.G."/>
            <person name="Baden-Tillson H."/>
            <person name="Barnstead M."/>
            <person name="Chin S.H."/>
            <person name="Dew I."/>
            <person name="Evans C.A."/>
            <person name="Ferriera S."/>
            <person name="Flanigan M."/>
            <person name="Fosler C."/>
            <person name="Glodek A."/>
            <person name="Gu Z."/>
            <person name="Holt R.A."/>
            <person name="Jennings D."/>
            <person name="Kraft C.L."/>
            <person name="Lu F."/>
            <person name="Nguyen T."/>
            <person name="Nusskern D.R."/>
            <person name="Pfannkoch C.M."/>
            <person name="Sitter C."/>
            <person name="Sutton G.G."/>
            <person name="Venter J.C."/>
            <person name="Wang Z."/>
            <person name="Woodage T."/>
            <person name="Zheng X.H."/>
            <person name="Zhong F."/>
        </authorList>
    </citation>
    <scope>NUCLEOTIDE SEQUENCE [LARGE SCALE GENOMIC DNA]</scope>
    <source>
        <strain>BN</strain>
        <strain evidence="3">Sprague-Dawley</strain>
    </source>
</reference>
<name>A6K7M8_RAT</name>
<feature type="compositionally biased region" description="Basic and acidic residues" evidence="1">
    <location>
        <begin position="57"/>
        <end position="66"/>
    </location>
</feature>
<proteinExistence type="predicted"/>
<evidence type="ECO:0000256" key="1">
    <source>
        <dbReference type="SAM" id="MobiDB-lite"/>
    </source>
</evidence>
<keyword evidence="2" id="KW-0808">Transferase</keyword>
<sequence>MVHPPGFHVHYRVWLLGIRPISVPVLLPAEGAADQLPITLRIQPPPQISPGASGAGPRREGQRAEAPRAWAVPLSETVVEVADLRTPFLVLAQGGHLTAPGAVHLNK</sequence>
<dbReference type="Proteomes" id="UP000234681">
    <property type="component" value="Chromosome 7"/>
</dbReference>
<evidence type="ECO:0000313" key="4">
    <source>
        <dbReference type="RGD" id="61826"/>
    </source>
</evidence>